<dbReference type="RefSeq" id="WP_094368933.1">
    <property type="nucleotide sequence ID" value="NZ_NOJY02000010.1"/>
</dbReference>
<evidence type="ECO:0000313" key="3">
    <source>
        <dbReference type="Proteomes" id="UP000215694"/>
    </source>
</evidence>
<evidence type="ECO:0000313" key="2">
    <source>
        <dbReference type="EMBL" id="RDY27835.1"/>
    </source>
</evidence>
<evidence type="ECO:0000256" key="1">
    <source>
        <dbReference type="SAM" id="Phobius"/>
    </source>
</evidence>
<feature type="transmembrane region" description="Helical" evidence="1">
    <location>
        <begin position="205"/>
        <end position="226"/>
    </location>
</feature>
<feature type="transmembrane region" description="Helical" evidence="1">
    <location>
        <begin position="20"/>
        <end position="38"/>
    </location>
</feature>
<keyword evidence="1" id="KW-0812">Transmembrane</keyword>
<name>A0A371J525_9FIRM</name>
<gene>
    <name evidence="2" type="ORF">CHL78_007470</name>
</gene>
<dbReference type="NCBIfam" id="TIGR02206">
    <property type="entry name" value="intg_mem_TP0381"/>
    <property type="match status" value="1"/>
</dbReference>
<dbReference type="EMBL" id="NOJY02000010">
    <property type="protein sequence ID" value="RDY27835.1"/>
    <property type="molecule type" value="Genomic_DNA"/>
</dbReference>
<feature type="transmembrane region" description="Helical" evidence="1">
    <location>
        <begin position="105"/>
        <end position="123"/>
    </location>
</feature>
<sequence length="243" mass="27736">MQNILNFFTTNSRSANFKTFGQVHLFILFVAVIISIYIYKRCKENRKLELFIGSVLVLQQISLYSWYIIGGFNTIKEGLPLYHCRVAIICVGLGLVLNKNILMKIGSYVGIFGAIGALLFPNLDPFTFPHITQFSFFIGHLFLLWGSVYLLMIKKVGMSKDDLKDSLIYINIYHVLMFILNNSVHSNYGYMSAPPFYIGVDLHPLLNGSLVMIIFSVILLTEYIFINNLKVSKEDSNEYSLVQ</sequence>
<dbReference type="InterPro" id="IPR011737">
    <property type="entry name" value="CHP02206_TP0381"/>
</dbReference>
<accession>A0A371J525</accession>
<dbReference type="Proteomes" id="UP000215694">
    <property type="component" value="Unassembled WGS sequence"/>
</dbReference>
<feature type="transmembrane region" description="Helical" evidence="1">
    <location>
        <begin position="50"/>
        <end position="68"/>
    </location>
</feature>
<feature type="transmembrane region" description="Helical" evidence="1">
    <location>
        <begin position="166"/>
        <end position="185"/>
    </location>
</feature>
<dbReference type="AlphaFoldDB" id="A0A371J525"/>
<keyword evidence="3" id="KW-1185">Reference proteome</keyword>
<keyword evidence="1" id="KW-0472">Membrane</keyword>
<comment type="caution">
    <text evidence="2">The sequence shown here is derived from an EMBL/GenBank/DDBJ whole genome shotgun (WGS) entry which is preliminary data.</text>
</comment>
<feature type="transmembrane region" description="Helical" evidence="1">
    <location>
        <begin position="80"/>
        <end position="98"/>
    </location>
</feature>
<dbReference type="Pfam" id="PF14808">
    <property type="entry name" value="TMEM164"/>
    <property type="match status" value="1"/>
</dbReference>
<dbReference type="OrthoDB" id="9813172at2"/>
<protein>
    <submittedName>
        <fullName evidence="2">TIGR02206 family membrane protein</fullName>
    </submittedName>
</protein>
<organism evidence="2 3">
    <name type="scientific">Romboutsia weinsteinii</name>
    <dbReference type="NCBI Taxonomy" id="2020949"/>
    <lineage>
        <taxon>Bacteria</taxon>
        <taxon>Bacillati</taxon>
        <taxon>Bacillota</taxon>
        <taxon>Clostridia</taxon>
        <taxon>Peptostreptococcales</taxon>
        <taxon>Peptostreptococcaceae</taxon>
        <taxon>Romboutsia</taxon>
    </lineage>
</organism>
<reference evidence="2 3" key="1">
    <citation type="journal article" date="2017" name="Genome Announc.">
        <title>Draft Genome Sequence of Romboutsia weinsteinii sp. nov. Strain CCRI-19649(T) Isolated from Surface Water.</title>
        <authorList>
            <person name="Maheux A.F."/>
            <person name="Boudreau D.K."/>
            <person name="Berube E."/>
            <person name="Boissinot M."/>
            <person name="Cantin P."/>
            <person name="Raymond F."/>
            <person name="Corbeil J."/>
            <person name="Omar R.F."/>
            <person name="Bergeron M.G."/>
        </authorList>
    </citation>
    <scope>NUCLEOTIDE SEQUENCE [LARGE SCALE GENOMIC DNA]</scope>
    <source>
        <strain evidence="2 3">CCRI-19649</strain>
    </source>
</reference>
<proteinExistence type="predicted"/>
<feature type="transmembrane region" description="Helical" evidence="1">
    <location>
        <begin position="135"/>
        <end position="154"/>
    </location>
</feature>
<keyword evidence="1" id="KW-1133">Transmembrane helix</keyword>